<dbReference type="InterPro" id="IPR001943">
    <property type="entry name" value="UVR_dom"/>
</dbReference>
<evidence type="ECO:0000313" key="6">
    <source>
        <dbReference type="Proteomes" id="UP001431776"/>
    </source>
</evidence>
<evidence type="ECO:0000259" key="2">
    <source>
        <dbReference type="PROSITE" id="PS50151"/>
    </source>
</evidence>
<dbReference type="GO" id="GO:0009432">
    <property type="term" value="P:SOS response"/>
    <property type="evidence" value="ECO:0007669"/>
    <property type="project" value="UniProtKB-KW"/>
</dbReference>
<sequence length="458" mass="52319">MANAESERLERIRGRIKELPTTPGVYFLKGPDDVVLYVGKAKSLRSRVASYFQPGSDLAASRGPKILEMAGKVCAVDFLETENEVDAMLKEARLIKDIRPPYNTDLTDDKTFPYLEITTREDFPGVYITRKPQAKGTRLFGPFANVKDLRAVLVELQKIFRFRTCSLEIHDADPKRRFFRPCLLYSIKQCTAPCAARIDKADYRRAIQDLIRFLRSKRSTVLRWLRERMDEAAGNLQYEKAAMFRDRIRLIEGLDDRGTPDEHVQPEVFAADPTEALVKLRDILQVPNQVRIIEGIDIANLSGAESVGSLVKFIDGRPFKSGYRRFRIKTVEGIDDYAMIAEVVRRRYKYALRGEELWPDLILIDGGLGHLHAAEAAFAAMIAECRAEGLADVEPPHTKMASIAKREEDIYLQGQSKPLKLPAHSPVRKLLQYVRDEAHRFAQHYHHLLRDKKLFHDG</sequence>
<dbReference type="InterPro" id="IPR047296">
    <property type="entry name" value="GIY-YIG_UvrC_Cho"/>
</dbReference>
<dbReference type="SUPFAM" id="SSF82771">
    <property type="entry name" value="GIY-YIG endonuclease"/>
    <property type="match status" value="1"/>
</dbReference>
<dbReference type="AlphaFoldDB" id="A0AAW6TRB2"/>
<dbReference type="InterPro" id="IPR036876">
    <property type="entry name" value="UVR_dom_sf"/>
</dbReference>
<dbReference type="Proteomes" id="UP001431776">
    <property type="component" value="Unassembled WGS sequence"/>
</dbReference>
<keyword evidence="1" id="KW-0742">SOS response</keyword>
<dbReference type="InterPro" id="IPR050066">
    <property type="entry name" value="UvrABC_protein_C"/>
</dbReference>
<feature type="domain" description="UvrC family homology region profile" evidence="4">
    <location>
        <begin position="211"/>
        <end position="378"/>
    </location>
</feature>
<gene>
    <name evidence="5" type="ORF">QJ522_04205</name>
</gene>
<dbReference type="GO" id="GO:0009380">
    <property type="term" value="C:excinuclease repair complex"/>
    <property type="evidence" value="ECO:0007669"/>
    <property type="project" value="TreeGrafter"/>
</dbReference>
<dbReference type="PANTHER" id="PTHR30562">
    <property type="entry name" value="UVRC/OXIDOREDUCTASE"/>
    <property type="match status" value="1"/>
</dbReference>
<dbReference type="GO" id="GO:0006289">
    <property type="term" value="P:nucleotide-excision repair"/>
    <property type="evidence" value="ECO:0007669"/>
    <property type="project" value="InterPro"/>
</dbReference>
<dbReference type="Pfam" id="PF02151">
    <property type="entry name" value="UVR"/>
    <property type="match status" value="1"/>
</dbReference>
<dbReference type="InterPro" id="IPR001162">
    <property type="entry name" value="UvrC_RNase_H_dom"/>
</dbReference>
<accession>A0AAW6TRB2</accession>
<dbReference type="PANTHER" id="PTHR30562:SF1">
    <property type="entry name" value="UVRABC SYSTEM PROTEIN C"/>
    <property type="match status" value="1"/>
</dbReference>
<dbReference type="Gene3D" id="3.40.1440.10">
    <property type="entry name" value="GIY-YIG endonuclease"/>
    <property type="match status" value="1"/>
</dbReference>
<dbReference type="Gene3D" id="3.30.420.340">
    <property type="entry name" value="UvrC, RNAse H endonuclease domain"/>
    <property type="match status" value="1"/>
</dbReference>
<dbReference type="Pfam" id="PF08459">
    <property type="entry name" value="UvrC_RNaseH_dom"/>
    <property type="match status" value="1"/>
</dbReference>
<dbReference type="PROSITE" id="PS50165">
    <property type="entry name" value="UVRC"/>
    <property type="match status" value="1"/>
</dbReference>
<dbReference type="InterPro" id="IPR035901">
    <property type="entry name" value="GIY-YIG_endonuc_sf"/>
</dbReference>
<dbReference type="CDD" id="cd10434">
    <property type="entry name" value="GIY-YIG_UvrC_Cho"/>
    <property type="match status" value="1"/>
</dbReference>
<dbReference type="PROSITE" id="PS50164">
    <property type="entry name" value="GIY_YIG"/>
    <property type="match status" value="1"/>
</dbReference>
<evidence type="ECO:0000256" key="1">
    <source>
        <dbReference type="ARBA" id="ARBA00023236"/>
    </source>
</evidence>
<protein>
    <submittedName>
        <fullName evidence="5">Excinuclease ABC subunit UvrC</fullName>
    </submittedName>
</protein>
<dbReference type="PROSITE" id="PS50151">
    <property type="entry name" value="UVR"/>
    <property type="match status" value="1"/>
</dbReference>
<dbReference type="EMBL" id="JASCXX010000004">
    <property type="protein sequence ID" value="MDI6448236.1"/>
    <property type="molecule type" value="Genomic_DNA"/>
</dbReference>
<keyword evidence="1" id="KW-0227">DNA damage</keyword>
<dbReference type="SMART" id="SM00465">
    <property type="entry name" value="GIYc"/>
    <property type="match status" value="1"/>
</dbReference>
<dbReference type="SUPFAM" id="SSF46600">
    <property type="entry name" value="C-terminal UvrC-binding domain of UvrB"/>
    <property type="match status" value="1"/>
</dbReference>
<evidence type="ECO:0000259" key="4">
    <source>
        <dbReference type="PROSITE" id="PS50165"/>
    </source>
</evidence>
<dbReference type="Gene3D" id="4.10.860.10">
    <property type="entry name" value="UVR domain"/>
    <property type="match status" value="1"/>
</dbReference>
<keyword evidence="6" id="KW-1185">Reference proteome</keyword>
<comment type="caution">
    <text evidence="5">The sequence shown here is derived from an EMBL/GenBank/DDBJ whole genome shotgun (WGS) entry which is preliminary data.</text>
</comment>
<dbReference type="InterPro" id="IPR038476">
    <property type="entry name" value="UvrC_RNase_H_dom_sf"/>
</dbReference>
<reference evidence="5" key="1">
    <citation type="submission" date="2023-05" db="EMBL/GenBank/DDBJ databases">
        <title>Anaerotaeda fermentans gen. nov., sp. nov., a novel anaerobic planctomycete of the new family within the order Sedimentisphaerales isolated from Taman Peninsula, Russia.</title>
        <authorList>
            <person name="Khomyakova M.A."/>
            <person name="Merkel A.Y."/>
            <person name="Slobodkin A.I."/>
        </authorList>
    </citation>
    <scope>NUCLEOTIDE SEQUENCE</scope>
    <source>
        <strain evidence="5">M17dextr</strain>
    </source>
</reference>
<dbReference type="RefSeq" id="WP_349243646.1">
    <property type="nucleotide sequence ID" value="NZ_JASCXX010000004.1"/>
</dbReference>
<dbReference type="InterPro" id="IPR000305">
    <property type="entry name" value="GIY-YIG_endonuc"/>
</dbReference>
<feature type="domain" description="UVR" evidence="2">
    <location>
        <begin position="219"/>
        <end position="254"/>
    </location>
</feature>
<feature type="domain" description="GIY-YIG" evidence="3">
    <location>
        <begin position="21"/>
        <end position="104"/>
    </location>
</feature>
<proteinExistence type="predicted"/>
<organism evidence="5 6">
    <name type="scientific">Anaerobaca lacustris</name>
    <dbReference type="NCBI Taxonomy" id="3044600"/>
    <lineage>
        <taxon>Bacteria</taxon>
        <taxon>Pseudomonadati</taxon>
        <taxon>Planctomycetota</taxon>
        <taxon>Phycisphaerae</taxon>
        <taxon>Sedimentisphaerales</taxon>
        <taxon>Anaerobacaceae</taxon>
        <taxon>Anaerobaca</taxon>
    </lineage>
</organism>
<name>A0AAW6TRB2_9BACT</name>
<evidence type="ECO:0000313" key="5">
    <source>
        <dbReference type="EMBL" id="MDI6448236.1"/>
    </source>
</evidence>
<evidence type="ECO:0000259" key="3">
    <source>
        <dbReference type="PROSITE" id="PS50164"/>
    </source>
</evidence>
<dbReference type="GO" id="GO:0009381">
    <property type="term" value="F:excinuclease ABC activity"/>
    <property type="evidence" value="ECO:0007669"/>
    <property type="project" value="InterPro"/>
</dbReference>